<evidence type="ECO:0000256" key="1">
    <source>
        <dbReference type="ARBA" id="ARBA00001974"/>
    </source>
</evidence>
<name>A0A2R4CA94_9BURK</name>
<dbReference type="EMBL" id="CP028324">
    <property type="protein sequence ID" value="AVR96450.1"/>
    <property type="molecule type" value="Genomic_DNA"/>
</dbReference>
<dbReference type="OrthoDB" id="9766402at2"/>
<comment type="similarity">
    <text evidence="2">Belongs to the FAD-binding monooxygenase family.</text>
</comment>
<dbReference type="RefSeq" id="WP_107141797.1">
    <property type="nucleotide sequence ID" value="NZ_CP028324.1"/>
</dbReference>
<comment type="cofactor">
    <cofactor evidence="1">
        <name>FAD</name>
        <dbReference type="ChEBI" id="CHEBI:57692"/>
    </cofactor>
</comment>
<dbReference type="AlphaFoldDB" id="A0A2R4CA94"/>
<dbReference type="SUPFAM" id="SSF51905">
    <property type="entry name" value="FAD/NAD(P)-binding domain"/>
    <property type="match status" value="1"/>
</dbReference>
<evidence type="ECO:0000256" key="2">
    <source>
        <dbReference type="ARBA" id="ARBA00010139"/>
    </source>
</evidence>
<accession>A0A2R4CA94</accession>
<dbReference type="Proteomes" id="UP000240505">
    <property type="component" value="Chromosome"/>
</dbReference>
<dbReference type="GO" id="GO:0050660">
    <property type="term" value="F:flavin adenine dinucleotide binding"/>
    <property type="evidence" value="ECO:0007669"/>
    <property type="project" value="InterPro"/>
</dbReference>
<dbReference type="InterPro" id="IPR036188">
    <property type="entry name" value="FAD/NAD-bd_sf"/>
</dbReference>
<dbReference type="PANTHER" id="PTHR43872:SF1">
    <property type="entry name" value="MONOOXYGENASE, PUTATIVE (AFU_ORTHOLOGUE AFUA_8G02570)-RELATED"/>
    <property type="match status" value="1"/>
</dbReference>
<dbReference type="GO" id="GO:0050661">
    <property type="term" value="F:NADP binding"/>
    <property type="evidence" value="ECO:0007669"/>
    <property type="project" value="InterPro"/>
</dbReference>
<dbReference type="Gene3D" id="3.50.50.60">
    <property type="entry name" value="FAD/NAD(P)-binding domain"/>
    <property type="match status" value="3"/>
</dbReference>
<keyword evidence="3" id="KW-0285">Flavoprotein</keyword>
<protein>
    <submittedName>
        <fullName evidence="8">FAD-containing monooxygenase EthA</fullName>
    </submittedName>
</protein>
<dbReference type="Pfam" id="PF00743">
    <property type="entry name" value="FMO-like"/>
    <property type="match status" value="1"/>
</dbReference>
<evidence type="ECO:0000313" key="9">
    <source>
        <dbReference type="Proteomes" id="UP000240505"/>
    </source>
</evidence>
<keyword evidence="5" id="KW-0521">NADP</keyword>
<dbReference type="Pfam" id="PF13450">
    <property type="entry name" value="NAD_binding_8"/>
    <property type="match status" value="1"/>
</dbReference>
<dbReference type="GO" id="GO:0004499">
    <property type="term" value="F:N,N-dimethylaniline monooxygenase activity"/>
    <property type="evidence" value="ECO:0007669"/>
    <property type="project" value="InterPro"/>
</dbReference>
<evidence type="ECO:0000256" key="3">
    <source>
        <dbReference type="ARBA" id="ARBA00022630"/>
    </source>
</evidence>
<evidence type="ECO:0000256" key="6">
    <source>
        <dbReference type="ARBA" id="ARBA00023002"/>
    </source>
</evidence>
<dbReference type="PRINTS" id="PR00411">
    <property type="entry name" value="PNDRDTASEI"/>
</dbReference>
<evidence type="ECO:0000256" key="7">
    <source>
        <dbReference type="ARBA" id="ARBA00023033"/>
    </source>
</evidence>
<dbReference type="InterPro" id="IPR051820">
    <property type="entry name" value="FAD-binding_MO"/>
</dbReference>
<dbReference type="InterPro" id="IPR020946">
    <property type="entry name" value="Flavin_mOase-like"/>
</dbReference>
<evidence type="ECO:0000313" key="8">
    <source>
        <dbReference type="EMBL" id="AVR96450.1"/>
    </source>
</evidence>
<dbReference type="PANTHER" id="PTHR43872">
    <property type="entry name" value="MONOOXYGENASE, PUTATIVE (AFU_ORTHOLOGUE AFUA_8G02570)-RELATED"/>
    <property type="match status" value="1"/>
</dbReference>
<proteinExistence type="inferred from homology"/>
<evidence type="ECO:0000256" key="5">
    <source>
        <dbReference type="ARBA" id="ARBA00022857"/>
    </source>
</evidence>
<dbReference type="FunFam" id="3.50.50.60:FF:000228">
    <property type="entry name" value="FAD-containing monooxygenase EthA"/>
    <property type="match status" value="1"/>
</dbReference>
<dbReference type="KEGG" id="masz:C9I28_12635"/>
<reference evidence="8 9" key="1">
    <citation type="submission" date="2018-03" db="EMBL/GenBank/DDBJ databases">
        <title>Massilia armeniaca sp. nov., isolated from desert soil.</title>
        <authorList>
            <person name="Huang H."/>
            <person name="Ren M."/>
        </authorList>
    </citation>
    <scope>NUCLEOTIDE SEQUENCE [LARGE SCALE GENOMIC DNA]</scope>
    <source>
        <strain evidence="8 9">ZMN-3</strain>
    </source>
</reference>
<keyword evidence="4" id="KW-0274">FAD</keyword>
<keyword evidence="6" id="KW-0560">Oxidoreductase</keyword>
<keyword evidence="7 8" id="KW-0503">Monooxygenase</keyword>
<gene>
    <name evidence="8" type="ORF">C9I28_12635</name>
</gene>
<sequence>MQEAAASSAAETDVLDVLIVGAGLSGIGAACALRAGCPDRRFAILEARDAIGGTWDLFRYPGVRSDSDMHTLGYRFRPWADARAIADGPAILDYIRATAREGDVERHIRFGHRVLRADWCSAAALWTVQAEHAGAPVTLRCRFLYLCAGYYDYAAAHRPAFDGEPSFRGIVVQPQFWPRELDWRGRRVVVVGSGATAVTLVPALARTAAHVTMLQRSPTYVVARPAVDRFAGAVSRLLPARLAYRVIRWKNVFESIVLYRLARRRPELVKRHIVAQAARQLEHACDARVHFTPSYRPWDQRICVAPDGDLFQAIRQGRASVATDVIERFTPCGLRLRSGRDLPADIVVLATGLQLKLLGGMALTVDGRAVRPADTLVYKGMMLGDVPNLALAFGYTNASWTLKADLTAQWVCRLLRHMRRHGHAIALARHQPDVAPRPFLDFTSGYVQRGAGLLPRQGARRPWQVYQNYLLDLLTIRCGRLADGVLRFGAAGSLP</sequence>
<keyword evidence="9" id="KW-1185">Reference proteome</keyword>
<evidence type="ECO:0000256" key="4">
    <source>
        <dbReference type="ARBA" id="ARBA00022827"/>
    </source>
</evidence>
<organism evidence="8 9">
    <name type="scientific">Pseudoduganella armeniaca</name>
    <dbReference type="NCBI Taxonomy" id="2072590"/>
    <lineage>
        <taxon>Bacteria</taxon>
        <taxon>Pseudomonadati</taxon>
        <taxon>Pseudomonadota</taxon>
        <taxon>Betaproteobacteria</taxon>
        <taxon>Burkholderiales</taxon>
        <taxon>Oxalobacteraceae</taxon>
        <taxon>Telluria group</taxon>
        <taxon>Pseudoduganella</taxon>
    </lineage>
</organism>